<dbReference type="STRING" id="997350.HMPREF9129_1385"/>
<dbReference type="PATRIC" id="fig|997350.3.peg.1331"/>
<dbReference type="RefSeq" id="WP_004821985.1">
    <property type="nucleotide sequence ID" value="NZ_JH165063.1"/>
</dbReference>
<accession>G4D4Q5</accession>
<dbReference type="eggNOG" id="COG2309">
    <property type="taxonomic scope" value="Bacteria"/>
</dbReference>
<proteinExistence type="predicted"/>
<dbReference type="Proteomes" id="UP000003422">
    <property type="component" value="Unassembled WGS sequence"/>
</dbReference>
<dbReference type="HOGENOM" id="CLU_146365_0_0_9"/>
<reference evidence="1 2" key="1">
    <citation type="submission" date="2011-06" db="EMBL/GenBank/DDBJ databases">
        <authorList>
            <person name="Muzny D."/>
            <person name="Qin X."/>
            <person name="Deng J."/>
            <person name="Jiang H."/>
            <person name="Liu Y."/>
            <person name="Qu J."/>
            <person name="Song X.-Z."/>
            <person name="Zhang L."/>
            <person name="Thornton R."/>
            <person name="Coyle M."/>
            <person name="Francisco L."/>
            <person name="Jackson L."/>
            <person name="Javaid M."/>
            <person name="Korchina V."/>
            <person name="Kovar C."/>
            <person name="Mata R."/>
            <person name="Mathew T."/>
            <person name="Ngo R."/>
            <person name="Nguyen L."/>
            <person name="Nguyen N."/>
            <person name="Okwuonu G."/>
            <person name="Ongeri F."/>
            <person name="Pham C."/>
            <person name="Simmons D."/>
            <person name="Wilczek-Boney K."/>
            <person name="Hale W."/>
            <person name="Jakkamsetti A."/>
            <person name="Pham P."/>
            <person name="Ruth R."/>
            <person name="San Lucas F."/>
            <person name="Warren J."/>
            <person name="Zhang J."/>
            <person name="Zhao Z."/>
            <person name="Zhou C."/>
            <person name="Zhu D."/>
            <person name="Lee S."/>
            <person name="Bess C."/>
            <person name="Blankenburg K."/>
            <person name="Forbes L."/>
            <person name="Fu Q."/>
            <person name="Gubbala S."/>
            <person name="Hirani K."/>
            <person name="Jayaseelan J.C."/>
            <person name="Lara F."/>
            <person name="Munidasa M."/>
            <person name="Palculict T."/>
            <person name="Patil S."/>
            <person name="Pu L.-L."/>
            <person name="Saada N."/>
            <person name="Tang L."/>
            <person name="Weissenberger G."/>
            <person name="Zhu Y."/>
            <person name="Hemphill L."/>
            <person name="Shang Y."/>
            <person name="Youmans B."/>
            <person name="Ayvaz T."/>
            <person name="Ross M."/>
            <person name="Santibanez J."/>
            <person name="Aqrawi P."/>
            <person name="Gross S."/>
            <person name="Joshi V."/>
            <person name="Fowler G."/>
            <person name="Nazareth L."/>
            <person name="Reid J."/>
            <person name="Worley K."/>
            <person name="Petrosino J."/>
            <person name="Highlander S."/>
            <person name="Gibbs R."/>
        </authorList>
    </citation>
    <scope>NUCLEOTIDE SEQUENCE [LARGE SCALE GENOMIC DNA]</scope>
    <source>
        <strain evidence="1 2">ATCC 29427</strain>
    </source>
</reference>
<sequence>MDNRIIECFERAYYLLDKCMGVKKGEEVLIVTDPQTDTRMVDALMGAANTLGAECGVYMMPIRGKDKATIFPKSLELGMEKCDVFIGMTTSSGAAIYNNRLKELINEKN</sequence>
<evidence type="ECO:0000313" key="1">
    <source>
        <dbReference type="EMBL" id="EGY79494.1"/>
    </source>
</evidence>
<dbReference type="EMBL" id="AGBB01000131">
    <property type="protein sequence ID" value="EGY79494.1"/>
    <property type="molecule type" value="Genomic_DNA"/>
</dbReference>
<protein>
    <recommendedName>
        <fullName evidence="3">Aminopeptidase</fullName>
    </recommendedName>
</protein>
<gene>
    <name evidence="1" type="ORF">HMPREF9129_1385</name>
</gene>
<keyword evidence="2" id="KW-1185">Reference proteome</keyword>
<evidence type="ECO:0008006" key="3">
    <source>
        <dbReference type="Google" id="ProtNLM"/>
    </source>
</evidence>
<dbReference type="AlphaFoldDB" id="G4D4Q5"/>
<comment type="caution">
    <text evidence="1">The sequence shown here is derived from an EMBL/GenBank/DDBJ whole genome shotgun (WGS) entry which is preliminary data.</text>
</comment>
<name>G4D4Q5_9FIRM</name>
<organism evidence="1 2">
    <name type="scientific">Peptoniphilus indolicus ATCC 29427</name>
    <dbReference type="NCBI Taxonomy" id="997350"/>
    <lineage>
        <taxon>Bacteria</taxon>
        <taxon>Bacillati</taxon>
        <taxon>Bacillota</taxon>
        <taxon>Tissierellia</taxon>
        <taxon>Tissierellales</taxon>
        <taxon>Peptoniphilaceae</taxon>
        <taxon>Peptoniphilus</taxon>
    </lineage>
</organism>
<evidence type="ECO:0000313" key="2">
    <source>
        <dbReference type="Proteomes" id="UP000003422"/>
    </source>
</evidence>